<name>A0A4Z2HSI4_9TELE</name>
<proteinExistence type="predicted"/>
<keyword evidence="2" id="KW-1185">Reference proteome</keyword>
<accession>A0A4Z2HSI4</accession>
<reference evidence="1 2" key="1">
    <citation type="submission" date="2019-03" db="EMBL/GenBank/DDBJ databases">
        <title>First draft genome of Liparis tanakae, snailfish: a comprehensive survey of snailfish specific genes.</title>
        <authorList>
            <person name="Kim W."/>
            <person name="Song I."/>
            <person name="Jeong J.-H."/>
            <person name="Kim D."/>
            <person name="Kim S."/>
            <person name="Ryu S."/>
            <person name="Song J.Y."/>
            <person name="Lee S.K."/>
        </authorList>
    </citation>
    <scope>NUCLEOTIDE SEQUENCE [LARGE SCALE GENOMIC DNA]</scope>
    <source>
        <tissue evidence="1">Muscle</tissue>
    </source>
</reference>
<dbReference type="OrthoDB" id="1060785at2759"/>
<evidence type="ECO:0000313" key="2">
    <source>
        <dbReference type="Proteomes" id="UP000314294"/>
    </source>
</evidence>
<organism evidence="1 2">
    <name type="scientific">Liparis tanakae</name>
    <name type="common">Tanaka's snailfish</name>
    <dbReference type="NCBI Taxonomy" id="230148"/>
    <lineage>
        <taxon>Eukaryota</taxon>
        <taxon>Metazoa</taxon>
        <taxon>Chordata</taxon>
        <taxon>Craniata</taxon>
        <taxon>Vertebrata</taxon>
        <taxon>Euteleostomi</taxon>
        <taxon>Actinopterygii</taxon>
        <taxon>Neopterygii</taxon>
        <taxon>Teleostei</taxon>
        <taxon>Neoteleostei</taxon>
        <taxon>Acanthomorphata</taxon>
        <taxon>Eupercaria</taxon>
        <taxon>Perciformes</taxon>
        <taxon>Cottioidei</taxon>
        <taxon>Cottales</taxon>
        <taxon>Liparidae</taxon>
        <taxon>Liparis</taxon>
    </lineage>
</organism>
<evidence type="ECO:0000313" key="1">
    <source>
        <dbReference type="EMBL" id="TNN68610.1"/>
    </source>
</evidence>
<dbReference type="EMBL" id="SRLO01000187">
    <property type="protein sequence ID" value="TNN68610.1"/>
    <property type="molecule type" value="Genomic_DNA"/>
</dbReference>
<protein>
    <submittedName>
        <fullName evidence="1">Uncharacterized protein</fullName>
    </submittedName>
</protein>
<dbReference type="Proteomes" id="UP000314294">
    <property type="component" value="Unassembled WGS sequence"/>
</dbReference>
<sequence length="88" mass="9771">MEVCVRCVPMVPSLYLQPVFPCDKYRAASSTYLLSSVGLPVFVVGYVLGELGAQCQFLPLLLTIKPLWLEVTGETRAMMTVREPGKDF</sequence>
<gene>
    <name evidence="1" type="ORF">EYF80_021124</name>
</gene>
<dbReference type="AlphaFoldDB" id="A0A4Z2HSI4"/>
<comment type="caution">
    <text evidence="1">The sequence shown here is derived from an EMBL/GenBank/DDBJ whole genome shotgun (WGS) entry which is preliminary data.</text>
</comment>